<name>A0A0B6YBH4_9EUPU</name>
<reference evidence="1" key="1">
    <citation type="submission" date="2014-12" db="EMBL/GenBank/DDBJ databases">
        <title>Insight into the proteome of Arion vulgaris.</title>
        <authorList>
            <person name="Aradska J."/>
            <person name="Bulat T."/>
            <person name="Smidak R."/>
            <person name="Sarate P."/>
            <person name="Gangsoo J."/>
            <person name="Sialana F."/>
            <person name="Bilban M."/>
            <person name="Lubec G."/>
        </authorList>
    </citation>
    <scope>NUCLEOTIDE SEQUENCE</scope>
    <source>
        <tissue evidence="1">Skin</tissue>
    </source>
</reference>
<protein>
    <submittedName>
        <fullName evidence="1">Uncharacterized protein</fullName>
    </submittedName>
</protein>
<gene>
    <name evidence="1" type="primary">ORF19345</name>
</gene>
<feature type="non-terminal residue" evidence="1">
    <location>
        <position position="49"/>
    </location>
</feature>
<proteinExistence type="predicted"/>
<evidence type="ECO:0000313" key="1">
    <source>
        <dbReference type="EMBL" id="CEK53176.1"/>
    </source>
</evidence>
<organism evidence="1">
    <name type="scientific">Arion vulgaris</name>
    <dbReference type="NCBI Taxonomy" id="1028688"/>
    <lineage>
        <taxon>Eukaryota</taxon>
        <taxon>Metazoa</taxon>
        <taxon>Spiralia</taxon>
        <taxon>Lophotrochozoa</taxon>
        <taxon>Mollusca</taxon>
        <taxon>Gastropoda</taxon>
        <taxon>Heterobranchia</taxon>
        <taxon>Euthyneura</taxon>
        <taxon>Panpulmonata</taxon>
        <taxon>Eupulmonata</taxon>
        <taxon>Stylommatophora</taxon>
        <taxon>Helicina</taxon>
        <taxon>Arionoidea</taxon>
        <taxon>Arionidae</taxon>
        <taxon>Arion</taxon>
    </lineage>
</organism>
<accession>A0A0B6YBH4</accession>
<dbReference type="EMBL" id="HACG01006311">
    <property type="protein sequence ID" value="CEK53176.1"/>
    <property type="molecule type" value="Transcribed_RNA"/>
</dbReference>
<sequence>MYDTQHEHLAAAPICFTCSFTSTDALSYIQSLRHSKIIYECVHSYTGGL</sequence>
<dbReference type="AlphaFoldDB" id="A0A0B6YBH4"/>